<name>A0A0G2I8N0_9EURO</name>
<dbReference type="VEuPathDB" id="FungiDB:EMCG_07359"/>
<dbReference type="OrthoDB" id="4184601at2759"/>
<sequence>MTDEQVISRVRDTLRLLEQLGTAGAAELLDRVKASEPNPPSFVFQSHDGSGSRTNARFDQELPVQLSLATSLNDYLPWLVASLNEPLVDTVDPALLSILEAGNTPQSNHSSSIDTNMSVPEAESTLFVSPANPIAAGPGGPCGEQAPPDGDTDLPPTPLEVSSNENIQPMGSSELVIGLPTPPSDSPSPATQIPKKNNRCRLRSKQSKITKVTHTDMKKSLTKRSQVGKQPGSAGLEESGVMTSSSLARNALCGLSDPDLQQALEIGEGLIRDGLADYQGSCIWQENGFWPEDALNLSILTDSSAEEKFCHVFRYANTLVNRSSDQKLRLRISHAVLYLSFESLTHEKRSGIHSRRLENHDQHRAATVSADYLLRRSYPDSWDLKDDQMKQALRRQFHEQKRQGSRCWRMAGVLGLGALLACGDTLARVIKNHSKYPLSKLDAVINYVVNVHPDVICLYHEFDAMAKQILLGETITVWPTRQIIDDRICRAAATKLTPLQAEDNWQQIDPASVSQKLIKGFISDYM</sequence>
<dbReference type="EMBL" id="LCZI01000373">
    <property type="protein sequence ID" value="KKZ66967.1"/>
    <property type="molecule type" value="Genomic_DNA"/>
</dbReference>
<dbReference type="Proteomes" id="UP000034164">
    <property type="component" value="Unassembled WGS sequence"/>
</dbReference>
<reference evidence="3" key="1">
    <citation type="journal article" date="2015" name="PLoS Genet.">
        <title>The dynamic genome and transcriptome of the human fungal pathogen Blastomyces and close relative Emmonsia.</title>
        <authorList>
            <person name="Munoz J.F."/>
            <person name="Gauthier G.M."/>
            <person name="Desjardins C.A."/>
            <person name="Gallo J.E."/>
            <person name="Holder J."/>
            <person name="Sullivan T.D."/>
            <person name="Marty A.J."/>
            <person name="Carmen J.C."/>
            <person name="Chen Z."/>
            <person name="Ding L."/>
            <person name="Gujja S."/>
            <person name="Magrini V."/>
            <person name="Misas E."/>
            <person name="Mitreva M."/>
            <person name="Priest M."/>
            <person name="Saif S."/>
            <person name="Whiston E.A."/>
            <person name="Young S."/>
            <person name="Zeng Q."/>
            <person name="Goldman W.E."/>
            <person name="Mardis E.R."/>
            <person name="Taylor J.W."/>
            <person name="McEwen J.G."/>
            <person name="Clay O.K."/>
            <person name="Klein B.S."/>
            <person name="Cuomo C.A."/>
        </authorList>
    </citation>
    <scope>NUCLEOTIDE SEQUENCE [LARGE SCALE GENOMIC DNA]</scope>
    <source>
        <strain evidence="3">UAMH 3008</strain>
    </source>
</reference>
<evidence type="ECO:0000256" key="1">
    <source>
        <dbReference type="SAM" id="MobiDB-lite"/>
    </source>
</evidence>
<feature type="region of interest" description="Disordered" evidence="1">
    <location>
        <begin position="130"/>
        <end position="157"/>
    </location>
</feature>
<proteinExistence type="predicted"/>
<evidence type="ECO:0000313" key="2">
    <source>
        <dbReference type="EMBL" id="KKZ66967.1"/>
    </source>
</evidence>
<feature type="region of interest" description="Disordered" evidence="1">
    <location>
        <begin position="215"/>
        <end position="239"/>
    </location>
</feature>
<comment type="caution">
    <text evidence="2">The sequence shown here is derived from an EMBL/GenBank/DDBJ whole genome shotgun (WGS) entry which is preliminary data.</text>
</comment>
<organism evidence="2 3">
    <name type="scientific">[Emmonsia] crescens</name>
    <dbReference type="NCBI Taxonomy" id="73230"/>
    <lineage>
        <taxon>Eukaryota</taxon>
        <taxon>Fungi</taxon>
        <taxon>Dikarya</taxon>
        <taxon>Ascomycota</taxon>
        <taxon>Pezizomycotina</taxon>
        <taxon>Eurotiomycetes</taxon>
        <taxon>Eurotiomycetidae</taxon>
        <taxon>Onygenales</taxon>
        <taxon>Ajellomycetaceae</taxon>
        <taxon>Emergomyces</taxon>
    </lineage>
</organism>
<dbReference type="AlphaFoldDB" id="A0A0G2I8N0"/>
<gene>
    <name evidence="2" type="ORF">EMCG_07359</name>
</gene>
<accession>A0A0G2I8N0</accession>
<evidence type="ECO:0000313" key="3">
    <source>
        <dbReference type="Proteomes" id="UP000034164"/>
    </source>
</evidence>
<protein>
    <submittedName>
        <fullName evidence="2">Uncharacterized protein</fullName>
    </submittedName>
</protein>